<keyword evidence="2" id="KW-1185">Reference proteome</keyword>
<reference evidence="1 2" key="1">
    <citation type="submission" date="2018-07" db="EMBL/GenBank/DDBJ databases">
        <title>Dyella monticola sp. nov. and Dyella psychrodurans sp. nov. isolated from monsoon evergreen broad-leaved forest soil of Dinghu Mountain, China.</title>
        <authorList>
            <person name="Gao Z."/>
            <person name="Qiu L."/>
        </authorList>
    </citation>
    <scope>NUCLEOTIDE SEQUENCE [LARGE SCALE GENOMIC DNA]</scope>
    <source>
        <strain evidence="1 2">4MSK11</strain>
    </source>
</reference>
<evidence type="ECO:0000313" key="2">
    <source>
        <dbReference type="Proteomes" id="UP000255334"/>
    </source>
</evidence>
<gene>
    <name evidence="1" type="ORF">DWU99_16340</name>
</gene>
<dbReference type="OrthoDB" id="5956574at2"/>
<dbReference type="Pfam" id="PF04222">
    <property type="entry name" value="DUF416"/>
    <property type="match status" value="1"/>
</dbReference>
<sequence>MMYSFVPSVIHAHLKELDETRRIAFGVFLLERALPSYFQFQADSGGLGGAELRAALAQCWAALEAGSRDGAKFVTVEACEEVLPDSENYTSIYTSAAIDAANIACCLLSYLDSGDLSNLMEAVQARWDTLYLFILNGTGIDPAVDGFQQDILHHHLMQEELRLLHDDIAYLQAISGEGPVVLIAAIERVNQLDYRRLRLKL</sequence>
<dbReference type="InterPro" id="IPR007338">
    <property type="entry name" value="DUF416"/>
</dbReference>
<name>A0A370X144_9GAMM</name>
<dbReference type="Proteomes" id="UP000255334">
    <property type="component" value="Unassembled WGS sequence"/>
</dbReference>
<dbReference type="RefSeq" id="WP_115479136.1">
    <property type="nucleotide sequence ID" value="NZ_QRBF01000006.1"/>
</dbReference>
<dbReference type="Gene3D" id="1.20.1590.10">
    <property type="entry name" value="YP_001051499.1 domain like"/>
    <property type="match status" value="1"/>
</dbReference>
<comment type="caution">
    <text evidence="1">The sequence shown here is derived from an EMBL/GenBank/DDBJ whole genome shotgun (WGS) entry which is preliminary data.</text>
</comment>
<dbReference type="InterPro" id="IPR023381">
    <property type="entry name" value="YP001051499.1-like_dom_sf"/>
</dbReference>
<dbReference type="AlphaFoldDB" id="A0A370X144"/>
<protein>
    <submittedName>
        <fullName evidence="1">DUF416 family protein</fullName>
    </submittedName>
</protein>
<accession>A0A370X144</accession>
<organism evidence="1 2">
    <name type="scientific">Dyella psychrodurans</name>
    <dbReference type="NCBI Taxonomy" id="1927960"/>
    <lineage>
        <taxon>Bacteria</taxon>
        <taxon>Pseudomonadati</taxon>
        <taxon>Pseudomonadota</taxon>
        <taxon>Gammaproteobacteria</taxon>
        <taxon>Lysobacterales</taxon>
        <taxon>Rhodanobacteraceae</taxon>
        <taxon>Dyella</taxon>
    </lineage>
</organism>
<proteinExistence type="predicted"/>
<dbReference type="EMBL" id="QRBF01000006">
    <property type="protein sequence ID" value="RDS81981.1"/>
    <property type="molecule type" value="Genomic_DNA"/>
</dbReference>
<evidence type="ECO:0000313" key="1">
    <source>
        <dbReference type="EMBL" id="RDS81981.1"/>
    </source>
</evidence>